<protein>
    <submittedName>
        <fullName evidence="1">Uncharacterized protein</fullName>
    </submittedName>
</protein>
<gene>
    <name evidence="1" type="ORF">AVEN_241618_1</name>
</gene>
<reference evidence="1 2" key="1">
    <citation type="journal article" date="2019" name="Sci. Rep.">
        <title>Orb-weaving spider Araneus ventricosus genome elucidates the spidroin gene catalogue.</title>
        <authorList>
            <person name="Kono N."/>
            <person name="Nakamura H."/>
            <person name="Ohtoshi R."/>
            <person name="Moran D.A.P."/>
            <person name="Shinohara A."/>
            <person name="Yoshida Y."/>
            <person name="Fujiwara M."/>
            <person name="Mori M."/>
            <person name="Tomita M."/>
            <person name="Arakawa K."/>
        </authorList>
    </citation>
    <scope>NUCLEOTIDE SEQUENCE [LARGE SCALE GENOMIC DNA]</scope>
</reference>
<accession>A0A4Y2IHB9</accession>
<feature type="non-terminal residue" evidence="1">
    <location>
        <position position="1"/>
    </location>
</feature>
<proteinExistence type="predicted"/>
<organism evidence="1 2">
    <name type="scientific">Araneus ventricosus</name>
    <name type="common">Orbweaver spider</name>
    <name type="synonym">Epeira ventricosa</name>
    <dbReference type="NCBI Taxonomy" id="182803"/>
    <lineage>
        <taxon>Eukaryota</taxon>
        <taxon>Metazoa</taxon>
        <taxon>Ecdysozoa</taxon>
        <taxon>Arthropoda</taxon>
        <taxon>Chelicerata</taxon>
        <taxon>Arachnida</taxon>
        <taxon>Araneae</taxon>
        <taxon>Araneomorphae</taxon>
        <taxon>Entelegynae</taxon>
        <taxon>Araneoidea</taxon>
        <taxon>Araneidae</taxon>
        <taxon>Araneus</taxon>
    </lineage>
</organism>
<dbReference type="AlphaFoldDB" id="A0A4Y2IHB9"/>
<dbReference type="EMBL" id="BGPR01263012">
    <property type="protein sequence ID" value="GBM77034.1"/>
    <property type="molecule type" value="Genomic_DNA"/>
</dbReference>
<dbReference type="Proteomes" id="UP000499080">
    <property type="component" value="Unassembled WGS sequence"/>
</dbReference>
<evidence type="ECO:0000313" key="2">
    <source>
        <dbReference type="Proteomes" id="UP000499080"/>
    </source>
</evidence>
<keyword evidence="2" id="KW-1185">Reference proteome</keyword>
<evidence type="ECO:0000313" key="1">
    <source>
        <dbReference type="EMBL" id="GBM77034.1"/>
    </source>
</evidence>
<name>A0A4Y2IHB9_ARAVE</name>
<comment type="caution">
    <text evidence="1">The sequence shown here is derived from an EMBL/GenBank/DDBJ whole genome shotgun (WGS) entry which is preliminary data.</text>
</comment>
<sequence length="79" mass="9013">LSVCFTALQSSLSPCPFINLLRLVVTPLFQTFNELFLILNLSPALISLQLSKWLKIRWRYAGTVWDCRTNVQMANLLNG</sequence>